<feature type="region of interest" description="Disordered" evidence="3">
    <location>
        <begin position="27"/>
        <end position="46"/>
    </location>
</feature>
<dbReference type="CDD" id="cd14008">
    <property type="entry name" value="STKc_LKB1_CaMKK"/>
    <property type="match status" value="1"/>
</dbReference>
<name>A0A292PXR1_9PEZI</name>
<dbReference type="PROSITE" id="PS00108">
    <property type="entry name" value="PROTEIN_KINASE_ST"/>
    <property type="match status" value="1"/>
</dbReference>
<dbReference type="InterPro" id="IPR011009">
    <property type="entry name" value="Kinase-like_dom_sf"/>
</dbReference>
<dbReference type="GO" id="GO:0004674">
    <property type="term" value="F:protein serine/threonine kinase activity"/>
    <property type="evidence" value="ECO:0007669"/>
    <property type="project" value="TreeGrafter"/>
</dbReference>
<dbReference type="SMART" id="SM00220">
    <property type="entry name" value="S_TKc"/>
    <property type="match status" value="1"/>
</dbReference>
<dbReference type="PROSITE" id="PS50011">
    <property type="entry name" value="PROTEIN_KINASE_DOM"/>
    <property type="match status" value="1"/>
</dbReference>
<dbReference type="PANTHER" id="PTHR24346">
    <property type="entry name" value="MAP/MICROTUBULE AFFINITY-REGULATING KINASE"/>
    <property type="match status" value="1"/>
</dbReference>
<feature type="region of interest" description="Disordered" evidence="3">
    <location>
        <begin position="54"/>
        <end position="74"/>
    </location>
</feature>
<dbReference type="GO" id="GO:0005737">
    <property type="term" value="C:cytoplasm"/>
    <property type="evidence" value="ECO:0007669"/>
    <property type="project" value="TreeGrafter"/>
</dbReference>
<dbReference type="SUPFAM" id="SSF56112">
    <property type="entry name" value="Protein kinase-like (PK-like)"/>
    <property type="match status" value="1"/>
</dbReference>
<reference evidence="5" key="1">
    <citation type="submission" date="2015-10" db="EMBL/GenBank/DDBJ databases">
        <authorList>
            <person name="Regsiter A."/>
            <person name="william w."/>
        </authorList>
    </citation>
    <scope>NUCLEOTIDE SEQUENCE</scope>
    <source>
        <strain evidence="5">Montdore</strain>
    </source>
</reference>
<dbReference type="FunFam" id="1.10.510.10:FF:000995">
    <property type="entry name" value="BcCMK3, calcium/calmodulin-dependent protein kinase"/>
    <property type="match status" value="1"/>
</dbReference>
<accession>A0A292PXR1</accession>
<protein>
    <recommendedName>
        <fullName evidence="4">Protein kinase domain-containing protein</fullName>
    </recommendedName>
</protein>
<feature type="region of interest" description="Disordered" evidence="3">
    <location>
        <begin position="613"/>
        <end position="632"/>
    </location>
</feature>
<gene>
    <name evidence="5" type="ORF">GSTUAT00004437001</name>
</gene>
<dbReference type="Gene3D" id="1.10.510.10">
    <property type="entry name" value="Transferase(Phosphotransferase) domain 1"/>
    <property type="match status" value="1"/>
</dbReference>
<feature type="compositionally biased region" description="Pro residues" evidence="3">
    <location>
        <begin position="34"/>
        <end position="43"/>
    </location>
</feature>
<evidence type="ECO:0000313" key="6">
    <source>
        <dbReference type="Proteomes" id="UP001412239"/>
    </source>
</evidence>
<keyword evidence="1" id="KW-0547">Nucleotide-binding</keyword>
<evidence type="ECO:0000313" key="5">
    <source>
        <dbReference type="EMBL" id="CUS11485.1"/>
    </source>
</evidence>
<evidence type="ECO:0000256" key="1">
    <source>
        <dbReference type="ARBA" id="ARBA00022741"/>
    </source>
</evidence>
<dbReference type="Pfam" id="PF00069">
    <property type="entry name" value="Pkinase"/>
    <property type="match status" value="1"/>
</dbReference>
<dbReference type="AlphaFoldDB" id="A0A292PXR1"/>
<dbReference type="Proteomes" id="UP001412239">
    <property type="component" value="Unassembled WGS sequence"/>
</dbReference>
<dbReference type="InterPro" id="IPR008271">
    <property type="entry name" value="Ser/Thr_kinase_AS"/>
</dbReference>
<evidence type="ECO:0000259" key="4">
    <source>
        <dbReference type="PROSITE" id="PS50011"/>
    </source>
</evidence>
<dbReference type="GO" id="GO:0035556">
    <property type="term" value="P:intracellular signal transduction"/>
    <property type="evidence" value="ECO:0007669"/>
    <property type="project" value="TreeGrafter"/>
</dbReference>
<dbReference type="GO" id="GO:0005524">
    <property type="term" value="F:ATP binding"/>
    <property type="evidence" value="ECO:0007669"/>
    <property type="project" value="UniProtKB-KW"/>
</dbReference>
<dbReference type="PANTHER" id="PTHR24346:SF77">
    <property type="entry name" value="SERINE THREONINE PROTEIN KINASE"/>
    <property type="match status" value="1"/>
</dbReference>
<keyword evidence="2" id="KW-0067">ATP-binding</keyword>
<dbReference type="InterPro" id="IPR000719">
    <property type="entry name" value="Prot_kinase_dom"/>
</dbReference>
<organism evidence="5 6">
    <name type="scientific">Tuber aestivum</name>
    <name type="common">summer truffle</name>
    <dbReference type="NCBI Taxonomy" id="59557"/>
    <lineage>
        <taxon>Eukaryota</taxon>
        <taxon>Fungi</taxon>
        <taxon>Dikarya</taxon>
        <taxon>Ascomycota</taxon>
        <taxon>Pezizomycotina</taxon>
        <taxon>Pezizomycetes</taxon>
        <taxon>Pezizales</taxon>
        <taxon>Tuberaceae</taxon>
        <taxon>Tuber</taxon>
    </lineage>
</organism>
<feature type="domain" description="Protein kinase" evidence="4">
    <location>
        <begin position="141"/>
        <end position="432"/>
    </location>
</feature>
<evidence type="ECO:0000256" key="2">
    <source>
        <dbReference type="ARBA" id="ARBA00022840"/>
    </source>
</evidence>
<sequence>MVAESSVSLTFSNRELPLPHAPLLVVDSAGSSTTPPPPPPPRQPVVRHLSAPAESLHSPLRHHRRAASVGRPPVRETLNASLSYEDEDGIRVNQYNPLPLALSYSSSHSNIRQGISSNKKLEEVLTVRFTWQWIKPVINLYSYQNTIGLLPKLTILSPQAVKEFSKSRLRKRSQSQILRRPHHARRRGGILSMPPAYGRSASEIHRQEEAGNPLYLIREEIAILKKLDHENVVHLVEVLDDPEGDSLYMVLEMCEKGVVMKVGLDDTAEPYPEEKCRLWFRDMILGIEYLHSQGVVHRDIKPDNLLLSKDDVLKIVDFGVSEMFEKKSQMLTAKSAGSPAFLPPELCVSGHGDVSGAATDIWAMGVTLYCLLFGKLPFCHSGVVQLYEAIKNDELFIPEGLNPDTTDLLRRLLEKDPDKRIKMPELREHPWVTRRGEDMLLPKEENTSEVIPSPTPEDVASAITRSIRNVMAVVKAVQKLKRLTLKRFRHPYLSAKDGPLSIENLPARSKTYEWDSREHLEQKLAVSGVTKDLSVVSISQTPQKPISSAAGNQDTEMADNIQRIDVECHHFGISETVDSPMEESPPLLNEVPKGQALSPLDEEPHFLQIGVGSDQPAEEASRVISESPPPTEENVYAEAYRGDVARIMEERGQSATIYRTKWVE</sequence>
<keyword evidence="6" id="KW-1185">Reference proteome</keyword>
<proteinExistence type="predicted"/>
<dbReference type="EMBL" id="LN891020">
    <property type="protein sequence ID" value="CUS11485.1"/>
    <property type="molecule type" value="Genomic_DNA"/>
</dbReference>
<evidence type="ECO:0000256" key="3">
    <source>
        <dbReference type="SAM" id="MobiDB-lite"/>
    </source>
</evidence>